<evidence type="ECO:0000313" key="4">
    <source>
        <dbReference type="WBParaSite" id="Hba_03796"/>
    </source>
</evidence>
<protein>
    <submittedName>
        <fullName evidence="4">HTH_Tnp_Tc3_1 domain-containing protein</fullName>
    </submittedName>
</protein>
<evidence type="ECO:0000313" key="3">
    <source>
        <dbReference type="Proteomes" id="UP000095283"/>
    </source>
</evidence>
<name>A0A1I7WFP9_HETBA</name>
<keyword evidence="3" id="KW-1185">Reference proteome</keyword>
<dbReference type="WBParaSite" id="Hba_03796">
    <property type="protein sequence ID" value="Hba_03796"/>
    <property type="gene ID" value="Hba_03796"/>
</dbReference>
<dbReference type="AlphaFoldDB" id="A0A1I7WFP9"/>
<proteinExistence type="predicted"/>
<dbReference type="Gene3D" id="1.10.10.60">
    <property type="entry name" value="Homeodomain-like"/>
    <property type="match status" value="1"/>
</dbReference>
<evidence type="ECO:0000259" key="2">
    <source>
        <dbReference type="Pfam" id="PF11427"/>
    </source>
</evidence>
<feature type="domain" description="Tc3 transposase DNA binding" evidence="2">
    <location>
        <begin position="103"/>
        <end position="145"/>
    </location>
</feature>
<dbReference type="InterPro" id="IPR025898">
    <property type="entry name" value="Tc3_transposase_DNA-bd_dom"/>
</dbReference>
<organism evidence="3 4">
    <name type="scientific">Heterorhabditis bacteriophora</name>
    <name type="common">Entomopathogenic nematode worm</name>
    <dbReference type="NCBI Taxonomy" id="37862"/>
    <lineage>
        <taxon>Eukaryota</taxon>
        <taxon>Metazoa</taxon>
        <taxon>Ecdysozoa</taxon>
        <taxon>Nematoda</taxon>
        <taxon>Chromadorea</taxon>
        <taxon>Rhabditida</taxon>
        <taxon>Rhabditina</taxon>
        <taxon>Rhabditomorpha</taxon>
        <taxon>Strongyloidea</taxon>
        <taxon>Heterorhabditidae</taxon>
        <taxon>Heterorhabditis</taxon>
    </lineage>
</organism>
<dbReference type="GO" id="GO:0003677">
    <property type="term" value="F:DNA binding"/>
    <property type="evidence" value="ECO:0007669"/>
    <property type="project" value="InterPro"/>
</dbReference>
<comment type="subcellular location">
    <subcellularLocation>
        <location evidence="1">Nucleus</location>
    </subcellularLocation>
</comment>
<evidence type="ECO:0000256" key="1">
    <source>
        <dbReference type="ARBA" id="ARBA00004123"/>
    </source>
</evidence>
<dbReference type="Pfam" id="PF11427">
    <property type="entry name" value="HTH_Tnp_Tc3_1"/>
    <property type="match status" value="1"/>
</dbReference>
<accession>A0A1I7WFP9</accession>
<dbReference type="SUPFAM" id="SSF46689">
    <property type="entry name" value="Homeodomain-like"/>
    <property type="match status" value="1"/>
</dbReference>
<dbReference type="Proteomes" id="UP000095283">
    <property type="component" value="Unplaced"/>
</dbReference>
<reference evidence="4" key="1">
    <citation type="submission" date="2016-11" db="UniProtKB">
        <authorList>
            <consortium name="WormBaseParasite"/>
        </authorList>
    </citation>
    <scope>IDENTIFICATION</scope>
</reference>
<dbReference type="InterPro" id="IPR009057">
    <property type="entry name" value="Homeodomain-like_sf"/>
</dbReference>
<sequence length="163" mass="18649">MFSIKLCIIYFNNTYAGSSLSFLKSLSSSVPSTTSSFGSILFISTNFFQLKICDYSVTQFFKFQIFLSWQPDIRAFKLEYYVASMPFVDQYRKRKVSRASLPNDIKKGKILTFSDAGLNRTEIAREIGRSRNVVANFLRAPGKYGIKKRGKRQTKLGKRETEG</sequence>
<dbReference type="GO" id="GO:0005634">
    <property type="term" value="C:nucleus"/>
    <property type="evidence" value="ECO:0007669"/>
    <property type="project" value="UniProtKB-SubCell"/>
</dbReference>